<dbReference type="EMBL" id="KQ976825">
    <property type="protein sequence ID" value="KYN08010.1"/>
    <property type="molecule type" value="Genomic_DNA"/>
</dbReference>
<dbReference type="PANTHER" id="PTHR22930">
    <property type="match status" value="1"/>
</dbReference>
<dbReference type="AlphaFoldDB" id="A0A151IPQ5"/>
<evidence type="ECO:0000313" key="1">
    <source>
        <dbReference type="EMBL" id="KYN08010.1"/>
    </source>
</evidence>
<organism evidence="1 2">
    <name type="scientific">Cyphomyrmex costatus</name>
    <dbReference type="NCBI Taxonomy" id="456900"/>
    <lineage>
        <taxon>Eukaryota</taxon>
        <taxon>Metazoa</taxon>
        <taxon>Ecdysozoa</taxon>
        <taxon>Arthropoda</taxon>
        <taxon>Hexapoda</taxon>
        <taxon>Insecta</taxon>
        <taxon>Pterygota</taxon>
        <taxon>Neoptera</taxon>
        <taxon>Endopterygota</taxon>
        <taxon>Hymenoptera</taxon>
        <taxon>Apocrita</taxon>
        <taxon>Aculeata</taxon>
        <taxon>Formicoidea</taxon>
        <taxon>Formicidae</taxon>
        <taxon>Myrmicinae</taxon>
        <taxon>Cyphomyrmex</taxon>
    </lineage>
</organism>
<dbReference type="STRING" id="456900.A0A151IPQ5"/>
<gene>
    <name evidence="1" type="ORF">ALC62_01011</name>
</gene>
<accession>A0A151IPQ5</accession>
<evidence type="ECO:0000313" key="2">
    <source>
        <dbReference type="Proteomes" id="UP000078542"/>
    </source>
</evidence>
<protein>
    <submittedName>
        <fullName evidence="1">Putative nuclease HARBI1</fullName>
    </submittedName>
</protein>
<name>A0A151IPQ5_9HYME</name>
<proteinExistence type="predicted"/>
<dbReference type="InterPro" id="IPR045249">
    <property type="entry name" value="HARBI1-like"/>
</dbReference>
<reference evidence="1 2" key="1">
    <citation type="submission" date="2016-03" db="EMBL/GenBank/DDBJ databases">
        <title>Cyphomyrmex costatus WGS genome.</title>
        <authorList>
            <person name="Nygaard S."/>
            <person name="Hu H."/>
            <person name="Boomsma J."/>
            <person name="Zhang G."/>
        </authorList>
    </citation>
    <scope>NUCLEOTIDE SEQUENCE [LARGE SCALE GENOMIC DNA]</scope>
    <source>
        <strain evidence="1">MS0001</strain>
        <tissue evidence="1">Whole body</tissue>
    </source>
</reference>
<sequence>MHVNRTFFRRVTRIKNYVTITIPDYSERQFREHFRMSRTTFENLERMLALDLIRTTESGRFTLDVRTQLLAVLWLLATPDSFRSVSDRFDISKSLLHDSMKRVVVALNNLADRFIKWPTGDQLNKVKQRFSEIGYLPDVIGAIDGCHIPIPAPKVSSVTYKQGWVS</sequence>
<dbReference type="Proteomes" id="UP000078542">
    <property type="component" value="Unassembled WGS sequence"/>
</dbReference>
<keyword evidence="2" id="KW-1185">Reference proteome</keyword>
<dbReference type="PANTHER" id="PTHR22930:SF85">
    <property type="entry name" value="GH03217P-RELATED"/>
    <property type="match status" value="1"/>
</dbReference>